<organism evidence="12 13">
    <name type="scientific">Peltaster fructicola</name>
    <dbReference type="NCBI Taxonomy" id="286661"/>
    <lineage>
        <taxon>Eukaryota</taxon>
        <taxon>Fungi</taxon>
        <taxon>Dikarya</taxon>
        <taxon>Ascomycota</taxon>
        <taxon>Pezizomycotina</taxon>
        <taxon>Dothideomycetes</taxon>
        <taxon>Dothideomycetes incertae sedis</taxon>
        <taxon>Peltaster</taxon>
    </lineage>
</organism>
<dbReference type="PRINTS" id="PR01333">
    <property type="entry name" value="2POREKCHANEL"/>
</dbReference>
<feature type="domain" description="Potassium channel" evidence="11">
    <location>
        <begin position="278"/>
        <end position="361"/>
    </location>
</feature>
<sequence length="816" mass="92035">MDVEDKEKLDSSARRRDLMGRTRHEASIAGDSDVYLRPTYLPWHRASASTRRSSARRPSLILQRAETIGGTKHWWKFTLRDWDDDEPQSWWFASIAIPLLAATIGPLANVLSIAALVTYWRECVSTVADANDSATCYWDGDDNNITSDLLGIAYADPRWCYNLNAVSLALGFVGNIFLLFNFTRRIRYIVALPVTILMWFVASGILMGISIAMAIYVPPVAPYQIYSQGFWFAIMAAILYFFCSVLLMVNMIGYFLGYYPQNFTLTDAQRTLILQTMMFFIWLAGGAGVITNLESRADSGADAIPLNFSYTNALYFCDVTILTIGFGDLYPTSDAARGFVIPYAIGGIVALGLMVTSLTRFAGEIGSDKIIYRHIERSRARTVGRTVTSSLEYEDRRNIDLSQRPEISAPMPIQSRTATIKIADDKENNTELPSQRTLRRAATLPILQRAATIPLQRAATILSGTRTPKLYLLREEKDRFQAMRRIQSETERFKKYYALGMSVISFGILWCCGAVVFWQAEKELQGTNYFEALYFCYVSLLTIGYGDLAPKSNPGRAFFVVWSLIAIPTITLLISHLGETLIENIKDATSAAADFTVLPKEGIWRTFIESHPYLESWLLRRKEERATRRRMEEGLPIGPEPEADVPPTIVQLAEEDLSHHQLARKLARAVKQVAKDTRDAPHKQYSYEEWVEFTRLIRFTAKAGEDVAIDEEEGMIEWDWIGEDSPMMAKGSEADFLLERLCESMQRYIMRIASTVKMPSSPDSGTATLFAGRSQGERLSEDALGPHDEKHGNDPEDSASVTIRLHKRHATFEDND</sequence>
<keyword evidence="7 8" id="KW-0407">Ion channel</keyword>
<evidence type="ECO:0000313" key="12">
    <source>
        <dbReference type="EMBL" id="QIX01130.1"/>
    </source>
</evidence>
<evidence type="ECO:0000313" key="13">
    <source>
        <dbReference type="Proteomes" id="UP000503462"/>
    </source>
</evidence>
<evidence type="ECO:0000259" key="11">
    <source>
        <dbReference type="Pfam" id="PF07885"/>
    </source>
</evidence>
<feature type="region of interest" description="Disordered" evidence="9">
    <location>
        <begin position="757"/>
        <end position="802"/>
    </location>
</feature>
<name>A0A6H0Y3B8_9PEZI</name>
<dbReference type="InterPro" id="IPR013099">
    <property type="entry name" value="K_chnl_dom"/>
</dbReference>
<dbReference type="SUPFAM" id="SSF81324">
    <property type="entry name" value="Voltage-gated potassium channels"/>
    <property type="match status" value="2"/>
</dbReference>
<keyword evidence="3 8" id="KW-0812">Transmembrane</keyword>
<evidence type="ECO:0000256" key="2">
    <source>
        <dbReference type="ARBA" id="ARBA00022448"/>
    </source>
</evidence>
<feature type="transmembrane region" description="Helical" evidence="10">
    <location>
        <begin position="163"/>
        <end position="182"/>
    </location>
</feature>
<feature type="transmembrane region" description="Helical" evidence="10">
    <location>
        <begin position="229"/>
        <end position="259"/>
    </location>
</feature>
<evidence type="ECO:0000256" key="4">
    <source>
        <dbReference type="ARBA" id="ARBA00022989"/>
    </source>
</evidence>
<comment type="similarity">
    <text evidence="8">Belongs to the two pore domain potassium channel (TC 1.A.1.8) family.</text>
</comment>
<dbReference type="PANTHER" id="PTHR11003:SF342">
    <property type="entry name" value="OUTWARD-RECTIFIER POTASSIUM CHANNEL TOK1"/>
    <property type="match status" value="1"/>
</dbReference>
<evidence type="ECO:0000256" key="1">
    <source>
        <dbReference type="ARBA" id="ARBA00004141"/>
    </source>
</evidence>
<dbReference type="Pfam" id="PF07885">
    <property type="entry name" value="Ion_trans_2"/>
    <property type="match status" value="2"/>
</dbReference>
<reference evidence="12 13" key="1">
    <citation type="journal article" date="2016" name="Sci. Rep.">
        <title>Peltaster fructicola genome reveals evolution from an invasive phytopathogen to an ectophytic parasite.</title>
        <authorList>
            <person name="Xu C."/>
            <person name="Chen H."/>
            <person name="Gleason M.L."/>
            <person name="Xu J.R."/>
            <person name="Liu H."/>
            <person name="Zhang R."/>
            <person name="Sun G."/>
        </authorList>
    </citation>
    <scope>NUCLEOTIDE SEQUENCE [LARGE SCALE GENOMIC DNA]</scope>
    <source>
        <strain evidence="12 13">LNHT1506</strain>
    </source>
</reference>
<evidence type="ECO:0000256" key="3">
    <source>
        <dbReference type="ARBA" id="ARBA00022692"/>
    </source>
</evidence>
<protein>
    <recommendedName>
        <fullName evidence="11">Potassium channel domain-containing protein</fullName>
    </recommendedName>
</protein>
<dbReference type="EMBL" id="CP051142">
    <property type="protein sequence ID" value="QIX01130.1"/>
    <property type="molecule type" value="Genomic_DNA"/>
</dbReference>
<comment type="subcellular location">
    <subcellularLocation>
        <location evidence="1">Membrane</location>
        <topology evidence="1">Multi-pass membrane protein</topology>
    </subcellularLocation>
</comment>
<accession>A0A6H0Y3B8</accession>
<evidence type="ECO:0000256" key="8">
    <source>
        <dbReference type="RuleBase" id="RU003857"/>
    </source>
</evidence>
<dbReference type="Proteomes" id="UP000503462">
    <property type="component" value="Chromosome 4"/>
</dbReference>
<keyword evidence="4 10" id="KW-1133">Transmembrane helix</keyword>
<feature type="transmembrane region" description="Helical" evidence="10">
    <location>
        <begin position="271"/>
        <end position="290"/>
    </location>
</feature>
<dbReference type="GO" id="GO:0015271">
    <property type="term" value="F:outward rectifier potassium channel activity"/>
    <property type="evidence" value="ECO:0007669"/>
    <property type="project" value="TreeGrafter"/>
</dbReference>
<dbReference type="GO" id="GO:0005886">
    <property type="term" value="C:plasma membrane"/>
    <property type="evidence" value="ECO:0007669"/>
    <property type="project" value="TreeGrafter"/>
</dbReference>
<keyword evidence="6 10" id="KW-0472">Membrane</keyword>
<evidence type="ECO:0000256" key="9">
    <source>
        <dbReference type="SAM" id="MobiDB-lite"/>
    </source>
</evidence>
<evidence type="ECO:0000256" key="5">
    <source>
        <dbReference type="ARBA" id="ARBA00023065"/>
    </source>
</evidence>
<feature type="transmembrane region" description="Helical" evidence="10">
    <location>
        <begin position="340"/>
        <end position="363"/>
    </location>
</feature>
<dbReference type="OrthoDB" id="297496at2759"/>
<gene>
    <name evidence="12" type="ORF">AMS68_006647</name>
</gene>
<keyword evidence="2 8" id="KW-0813">Transport</keyword>
<dbReference type="InterPro" id="IPR003280">
    <property type="entry name" value="2pore_dom_K_chnl"/>
</dbReference>
<feature type="transmembrane region" description="Helical" evidence="10">
    <location>
        <begin position="496"/>
        <end position="520"/>
    </location>
</feature>
<proteinExistence type="inferred from homology"/>
<evidence type="ECO:0000256" key="7">
    <source>
        <dbReference type="ARBA" id="ARBA00023303"/>
    </source>
</evidence>
<feature type="transmembrane region" description="Helical" evidence="10">
    <location>
        <begin position="557"/>
        <end position="577"/>
    </location>
</feature>
<keyword evidence="13" id="KW-1185">Reference proteome</keyword>
<feature type="transmembrane region" description="Helical" evidence="10">
    <location>
        <begin position="90"/>
        <end position="120"/>
    </location>
</feature>
<feature type="compositionally biased region" description="Polar residues" evidence="9">
    <location>
        <begin position="757"/>
        <end position="767"/>
    </location>
</feature>
<feature type="transmembrane region" description="Helical" evidence="10">
    <location>
        <begin position="189"/>
        <end position="217"/>
    </location>
</feature>
<dbReference type="PANTHER" id="PTHR11003">
    <property type="entry name" value="POTASSIUM CHANNEL, SUBFAMILY K"/>
    <property type="match status" value="1"/>
</dbReference>
<feature type="compositionally biased region" description="Basic and acidic residues" evidence="9">
    <location>
        <begin position="775"/>
        <end position="794"/>
    </location>
</feature>
<evidence type="ECO:0000256" key="10">
    <source>
        <dbReference type="SAM" id="Phobius"/>
    </source>
</evidence>
<evidence type="ECO:0000256" key="6">
    <source>
        <dbReference type="ARBA" id="ARBA00023136"/>
    </source>
</evidence>
<dbReference type="Gene3D" id="1.10.287.70">
    <property type="match status" value="2"/>
</dbReference>
<feature type="transmembrane region" description="Helical" evidence="10">
    <location>
        <begin position="532"/>
        <end position="550"/>
    </location>
</feature>
<dbReference type="AlphaFoldDB" id="A0A6H0Y3B8"/>
<feature type="domain" description="Potassium channel" evidence="11">
    <location>
        <begin position="509"/>
        <end position="582"/>
    </location>
</feature>
<keyword evidence="5 8" id="KW-0406">Ion transport</keyword>
<dbReference type="FunFam" id="1.10.287.70:FF:000182">
    <property type="entry name" value="Outward-rectifier potassium channel TOK1"/>
    <property type="match status" value="1"/>
</dbReference>
<dbReference type="GO" id="GO:0030322">
    <property type="term" value="P:stabilization of membrane potential"/>
    <property type="evidence" value="ECO:0007669"/>
    <property type="project" value="TreeGrafter"/>
</dbReference>
<dbReference type="GO" id="GO:0022841">
    <property type="term" value="F:potassium ion leak channel activity"/>
    <property type="evidence" value="ECO:0007669"/>
    <property type="project" value="TreeGrafter"/>
</dbReference>